<dbReference type="InterPro" id="IPR000403">
    <property type="entry name" value="PI3/4_kinase_cat_dom"/>
</dbReference>
<organism evidence="6 7">
    <name type="scientific">Modicella reniformis</name>
    <dbReference type="NCBI Taxonomy" id="1440133"/>
    <lineage>
        <taxon>Eukaryota</taxon>
        <taxon>Fungi</taxon>
        <taxon>Fungi incertae sedis</taxon>
        <taxon>Mucoromycota</taxon>
        <taxon>Mortierellomycotina</taxon>
        <taxon>Mortierellomycetes</taxon>
        <taxon>Mortierellales</taxon>
        <taxon>Mortierellaceae</taxon>
        <taxon>Modicella</taxon>
    </lineage>
</organism>
<keyword evidence="6" id="KW-0808">Transferase</keyword>
<keyword evidence="6" id="KW-0418">Kinase</keyword>
<evidence type="ECO:0000256" key="4">
    <source>
        <dbReference type="ARBA" id="ARBA00023242"/>
    </source>
</evidence>
<evidence type="ECO:0000313" key="7">
    <source>
        <dbReference type="Proteomes" id="UP000749646"/>
    </source>
</evidence>
<keyword evidence="7" id="KW-1185">Reference proteome</keyword>
<accession>A0A9P6MLB0</accession>
<evidence type="ECO:0000256" key="2">
    <source>
        <dbReference type="ARBA" id="ARBA00022527"/>
    </source>
</evidence>
<dbReference type="PANTHER" id="PTHR11139">
    <property type="entry name" value="ATAXIA TELANGIECTASIA MUTATED ATM -RELATED"/>
    <property type="match status" value="1"/>
</dbReference>
<dbReference type="PANTHER" id="PTHR11139:SF69">
    <property type="entry name" value="SERINE_THREONINE-PROTEIN KINASE ATR"/>
    <property type="match status" value="1"/>
</dbReference>
<dbReference type="InterPro" id="IPR050517">
    <property type="entry name" value="DDR_Repair_Kinase"/>
</dbReference>
<dbReference type="Pfam" id="PF00454">
    <property type="entry name" value="PI3_PI4_kinase"/>
    <property type="match status" value="1"/>
</dbReference>
<dbReference type="SUPFAM" id="SSF56112">
    <property type="entry name" value="Protein kinase-like (PK-like)"/>
    <property type="match status" value="1"/>
</dbReference>
<dbReference type="InterPro" id="IPR011009">
    <property type="entry name" value="Kinase-like_dom_sf"/>
</dbReference>
<dbReference type="GO" id="GO:0000723">
    <property type="term" value="P:telomere maintenance"/>
    <property type="evidence" value="ECO:0007669"/>
    <property type="project" value="TreeGrafter"/>
</dbReference>
<protein>
    <submittedName>
        <fullName evidence="6">Serine/threonine-protein kinase M1</fullName>
    </submittedName>
</protein>
<dbReference type="Proteomes" id="UP000749646">
    <property type="component" value="Unassembled WGS sequence"/>
</dbReference>
<evidence type="ECO:0000259" key="5">
    <source>
        <dbReference type="PROSITE" id="PS50290"/>
    </source>
</evidence>
<keyword evidence="2" id="KW-0723">Serine/threonine-protein kinase</keyword>
<proteinExistence type="predicted"/>
<dbReference type="GO" id="GO:0000077">
    <property type="term" value="P:DNA damage checkpoint signaling"/>
    <property type="evidence" value="ECO:0007669"/>
    <property type="project" value="TreeGrafter"/>
</dbReference>
<dbReference type="GO" id="GO:0004674">
    <property type="term" value="F:protein serine/threonine kinase activity"/>
    <property type="evidence" value="ECO:0007669"/>
    <property type="project" value="UniProtKB-KW"/>
</dbReference>
<name>A0A9P6MLB0_9FUNG</name>
<dbReference type="Gene3D" id="3.30.1010.10">
    <property type="entry name" value="Phosphatidylinositol 3-kinase Catalytic Subunit, Chain A, domain 4"/>
    <property type="match status" value="1"/>
</dbReference>
<keyword evidence="4" id="KW-0539">Nucleus</keyword>
<dbReference type="GO" id="GO:0006281">
    <property type="term" value="P:DNA repair"/>
    <property type="evidence" value="ECO:0007669"/>
    <property type="project" value="TreeGrafter"/>
</dbReference>
<keyword evidence="3" id="KW-0227">DNA damage</keyword>
<feature type="domain" description="PI3K/PI4K catalytic" evidence="5">
    <location>
        <begin position="1"/>
        <end position="139"/>
    </location>
</feature>
<evidence type="ECO:0000313" key="6">
    <source>
        <dbReference type="EMBL" id="KAG0007083.1"/>
    </source>
</evidence>
<comment type="subcellular location">
    <subcellularLocation>
        <location evidence="1">Nucleus</location>
    </subcellularLocation>
</comment>
<dbReference type="OrthoDB" id="381190at2759"/>
<evidence type="ECO:0000256" key="3">
    <source>
        <dbReference type="ARBA" id="ARBA00022763"/>
    </source>
</evidence>
<evidence type="ECO:0000256" key="1">
    <source>
        <dbReference type="ARBA" id="ARBA00004123"/>
    </source>
</evidence>
<sequence length="139" mass="16189">MSSLQKPRKITIVGSDGLNYTFLCKPKDDLRKDAKVMEFNGFVNMFLRKDPETSKRCLYIRTYAVVPLNEECGLIEWVHNTIPFRHNMQRLYMAINILLHSRFQKSSGSLTWMTWMTMFDIHQANYGTPKTTAVMTMVG</sequence>
<reference evidence="6" key="1">
    <citation type="journal article" date="2020" name="Fungal Divers.">
        <title>Resolving the Mortierellaceae phylogeny through synthesis of multi-gene phylogenetics and phylogenomics.</title>
        <authorList>
            <person name="Vandepol N."/>
            <person name="Liber J."/>
            <person name="Desiro A."/>
            <person name="Na H."/>
            <person name="Kennedy M."/>
            <person name="Barry K."/>
            <person name="Grigoriev I.V."/>
            <person name="Miller A.N."/>
            <person name="O'Donnell K."/>
            <person name="Stajich J.E."/>
            <person name="Bonito G."/>
        </authorList>
    </citation>
    <scope>NUCLEOTIDE SEQUENCE</scope>
    <source>
        <strain evidence="6">MES-2147</strain>
    </source>
</reference>
<comment type="caution">
    <text evidence="6">The sequence shown here is derived from an EMBL/GenBank/DDBJ whole genome shotgun (WGS) entry which is preliminary data.</text>
</comment>
<dbReference type="AlphaFoldDB" id="A0A9P6MLB0"/>
<dbReference type="EMBL" id="JAAAHW010000015">
    <property type="protein sequence ID" value="KAG0007083.1"/>
    <property type="molecule type" value="Genomic_DNA"/>
</dbReference>
<gene>
    <name evidence="6" type="primary">MEC1_3</name>
    <name evidence="6" type="ORF">BGZ65_009388</name>
</gene>
<dbReference type="PROSITE" id="PS50290">
    <property type="entry name" value="PI3_4_KINASE_3"/>
    <property type="match status" value="1"/>
</dbReference>
<dbReference type="GO" id="GO:0005694">
    <property type="term" value="C:chromosome"/>
    <property type="evidence" value="ECO:0007669"/>
    <property type="project" value="TreeGrafter"/>
</dbReference>
<dbReference type="GO" id="GO:0005634">
    <property type="term" value="C:nucleus"/>
    <property type="evidence" value="ECO:0007669"/>
    <property type="project" value="UniProtKB-SubCell"/>
</dbReference>